<reference evidence="2 3" key="1">
    <citation type="submission" date="2019-12" db="EMBL/GenBank/DDBJ databases">
        <authorList>
            <person name="Xu J."/>
        </authorList>
    </citation>
    <scope>NUCLEOTIDE SEQUENCE [LARGE SCALE GENOMIC DNA]</scope>
    <source>
        <strain evidence="2 3">HX-5-24</strain>
    </source>
</reference>
<organism evidence="2 3">
    <name type="scientific">Noviluteimonas gilva</name>
    <dbReference type="NCBI Taxonomy" id="2682097"/>
    <lineage>
        <taxon>Bacteria</taxon>
        <taxon>Pseudomonadati</taxon>
        <taxon>Pseudomonadota</taxon>
        <taxon>Gammaproteobacteria</taxon>
        <taxon>Lysobacterales</taxon>
        <taxon>Lysobacteraceae</taxon>
        <taxon>Noviluteimonas</taxon>
    </lineage>
</organism>
<comment type="caution">
    <text evidence="2">The sequence shown here is derived from an EMBL/GenBank/DDBJ whole genome shotgun (WGS) entry which is preliminary data.</text>
</comment>
<keyword evidence="1" id="KW-1133">Transmembrane helix</keyword>
<keyword evidence="3" id="KW-1185">Reference proteome</keyword>
<evidence type="ECO:0000313" key="3">
    <source>
        <dbReference type="Proteomes" id="UP000479692"/>
    </source>
</evidence>
<name>A0A7C9I6H5_9GAMM</name>
<evidence type="ECO:0000256" key="1">
    <source>
        <dbReference type="SAM" id="Phobius"/>
    </source>
</evidence>
<proteinExistence type="predicted"/>
<dbReference type="RefSeq" id="WP_156642595.1">
    <property type="nucleotide sequence ID" value="NZ_WOXT01000004.1"/>
</dbReference>
<gene>
    <name evidence="2" type="ORF">GN331_12515</name>
</gene>
<feature type="transmembrane region" description="Helical" evidence="1">
    <location>
        <begin position="112"/>
        <end position="130"/>
    </location>
</feature>
<protein>
    <submittedName>
        <fullName evidence="2">Uncharacterized protein</fullName>
    </submittedName>
</protein>
<dbReference type="EMBL" id="WOXT01000004">
    <property type="protein sequence ID" value="MUV15029.1"/>
    <property type="molecule type" value="Genomic_DNA"/>
</dbReference>
<accession>A0A7C9I6H5</accession>
<keyword evidence="1" id="KW-0812">Transmembrane</keyword>
<dbReference type="AlphaFoldDB" id="A0A7C9I6H5"/>
<sequence>MRIDATTPVLPASVLHGGARPFGFHVPPWADYVACDYDGMVWAFQHCPVADHRTRSWTGGSLTGRYALMGSCRQEVPNWETAVLHRHGGLWRSLQAEREDERDADFRSATSGALWAIAMGALMVMVVLVFESTFF</sequence>
<keyword evidence="1" id="KW-0472">Membrane</keyword>
<dbReference type="Proteomes" id="UP000479692">
    <property type="component" value="Unassembled WGS sequence"/>
</dbReference>
<evidence type="ECO:0000313" key="2">
    <source>
        <dbReference type="EMBL" id="MUV15029.1"/>
    </source>
</evidence>